<keyword evidence="4 12" id="KW-0520">NAD</keyword>
<protein>
    <recommendedName>
        <fullName evidence="8">6-phospho-beta-glucosidase</fullName>
        <ecNumber evidence="8">3.2.1.86</ecNumber>
    </recommendedName>
</protein>
<feature type="binding site" evidence="9">
    <location>
        <position position="96"/>
    </location>
    <ligand>
        <name>substrate</name>
    </ligand>
</feature>
<dbReference type="Gene3D" id="3.90.110.10">
    <property type="entry name" value="Lactate dehydrogenase/glycoside hydrolase, family 4, C-terminal"/>
    <property type="match status" value="1"/>
</dbReference>
<gene>
    <name evidence="14" type="ORF">G4911_03210</name>
</gene>
<feature type="binding site" evidence="10">
    <location>
        <position position="172"/>
    </location>
    <ligand>
        <name>Mn(2+)</name>
        <dbReference type="ChEBI" id="CHEBI:29035"/>
    </ligand>
</feature>
<keyword evidence="10" id="KW-0533">Nickel</keyword>
<dbReference type="PRINTS" id="PR00732">
    <property type="entry name" value="GLHYDRLASE4"/>
</dbReference>
<keyword evidence="10" id="KW-0408">Iron</keyword>
<dbReference type="PANTHER" id="PTHR32092:SF5">
    <property type="entry name" value="6-PHOSPHO-BETA-GLUCOSIDASE"/>
    <property type="match status" value="1"/>
</dbReference>
<evidence type="ECO:0000313" key="14">
    <source>
        <dbReference type="EMBL" id="NEX73770.1"/>
    </source>
</evidence>
<organism evidence="14 15">
    <name type="scientific">Aeromonas rivipollensis</name>
    <dbReference type="NCBI Taxonomy" id="948519"/>
    <lineage>
        <taxon>Bacteria</taxon>
        <taxon>Pseudomonadati</taxon>
        <taxon>Pseudomonadota</taxon>
        <taxon>Gammaproteobacteria</taxon>
        <taxon>Aeromonadales</taxon>
        <taxon>Aeromonadaceae</taxon>
        <taxon>Aeromonas</taxon>
    </lineage>
</organism>
<proteinExistence type="inferred from homology"/>
<evidence type="ECO:0000256" key="11">
    <source>
        <dbReference type="PIRSR" id="PIRSR601088-4"/>
    </source>
</evidence>
<evidence type="ECO:0000256" key="10">
    <source>
        <dbReference type="PIRSR" id="PIRSR601088-3"/>
    </source>
</evidence>
<comment type="similarity">
    <text evidence="1 12">Belongs to the glycosyl hydrolase 4 family.</text>
</comment>
<evidence type="ECO:0000256" key="1">
    <source>
        <dbReference type="ARBA" id="ARBA00010141"/>
    </source>
</evidence>
<dbReference type="InterPro" id="IPR036291">
    <property type="entry name" value="NAD(P)-bd_dom_sf"/>
</dbReference>
<evidence type="ECO:0000256" key="3">
    <source>
        <dbReference type="ARBA" id="ARBA00022801"/>
    </source>
</evidence>
<evidence type="ECO:0000256" key="7">
    <source>
        <dbReference type="ARBA" id="ARBA00023295"/>
    </source>
</evidence>
<comment type="caution">
    <text evidence="14">The sequence shown here is derived from an EMBL/GenBank/DDBJ whole genome shotgun (WGS) entry which is preliminary data.</text>
</comment>
<dbReference type="Pfam" id="PF02056">
    <property type="entry name" value="Glyco_hydro_4"/>
    <property type="match status" value="1"/>
</dbReference>
<dbReference type="GO" id="GO:0016616">
    <property type="term" value="F:oxidoreductase activity, acting on the CH-OH group of donors, NAD or NADP as acceptor"/>
    <property type="evidence" value="ECO:0007669"/>
    <property type="project" value="InterPro"/>
</dbReference>
<dbReference type="GO" id="GO:0046872">
    <property type="term" value="F:metal ion binding"/>
    <property type="evidence" value="ECO:0007669"/>
    <property type="project" value="UniProtKB-KW"/>
</dbReference>
<dbReference type="RefSeq" id="WP_163147475.1">
    <property type="nucleotide sequence ID" value="NZ_JAAIKZ010000007.1"/>
</dbReference>
<dbReference type="Gene3D" id="3.40.50.720">
    <property type="entry name" value="NAD(P)-binding Rossmann-like Domain"/>
    <property type="match status" value="1"/>
</dbReference>
<dbReference type="SUPFAM" id="SSF56327">
    <property type="entry name" value="LDH C-terminal domain-like"/>
    <property type="match status" value="1"/>
</dbReference>
<dbReference type="PROSITE" id="PS01324">
    <property type="entry name" value="GLYCOSYL_HYDROL_F4"/>
    <property type="match status" value="1"/>
</dbReference>
<dbReference type="CDD" id="cd05296">
    <property type="entry name" value="GH4_P_beta_glucosidase"/>
    <property type="match status" value="1"/>
</dbReference>
<dbReference type="AlphaFoldDB" id="A0AAW9Y6H7"/>
<sequence length="448" mass="50465">MNKKLKVVTIGGGSSYTPELVEGFIKRYAELPIGELWLVDIPDGEKKQNIIFELCQRMIAKSGLPITLHKTLNRREALTGADFVTTQLRVGLLKAREKDERIPLSHGLLGQETNGAGGLFKGLRTIPIIFDIIKDVEEICPDAWIINFTNPAGMVTEAVARHTNFKKFIGVCNVPIGMKMFVQKSLQLTDADELSLELFGLNHFVFIKDAFVNGESRFDELFEYVIDGAQKESASVKNIFSIPFEADFLRGLRLLPCPYHRYYFKEKEMLSIEMGEYYKGETRAQVVQRVEKDLFKLYQDPNLNYKPKELEMRGGAYYSDAACEVISAIYNNSHSEHYVIVPHHGQIKNIPAEWTVEMTCRIGRDGAKPDPRFSQFDEKVLGLIHGIKAFEIAAANAAVSGSLNDLLVAMNINPLVHSDDDARKVATELLLAHKKHLPQFAETISELE</sequence>
<dbReference type="PANTHER" id="PTHR32092">
    <property type="entry name" value="6-PHOSPHO-BETA-GLUCOSIDASE-RELATED"/>
    <property type="match status" value="1"/>
</dbReference>
<evidence type="ECO:0000256" key="8">
    <source>
        <dbReference type="ARBA" id="ARBA00066487"/>
    </source>
</evidence>
<keyword evidence="2 10" id="KW-0479">Metal-binding</keyword>
<dbReference type="InterPro" id="IPR015955">
    <property type="entry name" value="Lactate_DH/Glyco_Ohase_4_C"/>
</dbReference>
<evidence type="ECO:0000256" key="6">
    <source>
        <dbReference type="ARBA" id="ARBA00023277"/>
    </source>
</evidence>
<reference evidence="14 15" key="1">
    <citation type="submission" date="2020-02" db="EMBL/GenBank/DDBJ databases">
        <title>Genome sequencing of Aeromonas rivipollensis.</title>
        <authorList>
            <person name="Fono-Tamo Ubani E.K."/>
            <person name="Lekota K.E."/>
        </authorList>
    </citation>
    <scope>NUCLEOTIDE SEQUENCE [LARGE SCALE GENOMIC DNA]</scope>
    <source>
        <strain evidence="14 15">G87</strain>
    </source>
</reference>
<feature type="binding site" evidence="10">
    <location>
        <position position="203"/>
    </location>
    <ligand>
        <name>Mn(2+)</name>
        <dbReference type="ChEBI" id="CHEBI:29035"/>
    </ligand>
</feature>
<dbReference type="GO" id="GO:0008706">
    <property type="term" value="F:6-phospho-beta-glucosidase activity"/>
    <property type="evidence" value="ECO:0007669"/>
    <property type="project" value="UniProtKB-EC"/>
</dbReference>
<feature type="domain" description="Glycosyl hydrolase family 4 C-terminal" evidence="13">
    <location>
        <begin position="199"/>
        <end position="416"/>
    </location>
</feature>
<keyword evidence="6" id="KW-0119">Carbohydrate metabolism</keyword>
<dbReference type="FunFam" id="3.40.50.720:FF:000163">
    <property type="entry name" value="6-phospho-beta-glucosidase"/>
    <property type="match status" value="1"/>
</dbReference>
<evidence type="ECO:0000256" key="9">
    <source>
        <dbReference type="PIRSR" id="PIRSR601088-2"/>
    </source>
</evidence>
<dbReference type="InterPro" id="IPR019802">
    <property type="entry name" value="GlycHydrolase_4_CS"/>
</dbReference>
<evidence type="ECO:0000256" key="5">
    <source>
        <dbReference type="ARBA" id="ARBA00023211"/>
    </source>
</evidence>
<dbReference type="InterPro" id="IPR022616">
    <property type="entry name" value="Glyco_hydro_4_C"/>
</dbReference>
<comment type="cofactor">
    <cofactor evidence="12">
        <name>NAD(+)</name>
        <dbReference type="ChEBI" id="CHEBI:57540"/>
    </cofactor>
    <text evidence="12">Binds 1 NAD(+) per subunit.</text>
</comment>
<keyword evidence="3 12" id="KW-0378">Hydrolase</keyword>
<dbReference type="EC" id="3.2.1.86" evidence="8"/>
<dbReference type="Pfam" id="PF11975">
    <property type="entry name" value="Glyco_hydro_4C"/>
    <property type="match status" value="1"/>
</dbReference>
<evidence type="ECO:0000256" key="4">
    <source>
        <dbReference type="ARBA" id="ARBA00023027"/>
    </source>
</evidence>
<dbReference type="GO" id="GO:0005975">
    <property type="term" value="P:carbohydrate metabolic process"/>
    <property type="evidence" value="ECO:0007669"/>
    <property type="project" value="InterPro"/>
</dbReference>
<feature type="binding site" evidence="9">
    <location>
        <position position="150"/>
    </location>
    <ligand>
        <name>substrate</name>
    </ligand>
</feature>
<evidence type="ECO:0000313" key="15">
    <source>
        <dbReference type="Proteomes" id="UP000480681"/>
    </source>
</evidence>
<accession>A0AAW9Y6H7</accession>
<keyword evidence="7 12" id="KW-0326">Glycosidase</keyword>
<keyword evidence="10" id="KW-0170">Cobalt</keyword>
<dbReference type="SUPFAM" id="SSF51735">
    <property type="entry name" value="NAD(P)-binding Rossmann-fold domains"/>
    <property type="match status" value="1"/>
</dbReference>
<name>A0AAW9Y6H7_9GAMM</name>
<evidence type="ECO:0000256" key="12">
    <source>
        <dbReference type="RuleBase" id="RU361152"/>
    </source>
</evidence>
<dbReference type="EMBL" id="JAAIKZ010000007">
    <property type="protein sequence ID" value="NEX73770.1"/>
    <property type="molecule type" value="Genomic_DNA"/>
</dbReference>
<evidence type="ECO:0000259" key="13">
    <source>
        <dbReference type="Pfam" id="PF11975"/>
    </source>
</evidence>
<dbReference type="Proteomes" id="UP000480681">
    <property type="component" value="Unassembled WGS sequence"/>
</dbReference>
<keyword evidence="5 10" id="KW-0464">Manganese</keyword>
<dbReference type="InterPro" id="IPR001088">
    <property type="entry name" value="Glyco_hydro_4"/>
</dbReference>
<feature type="site" description="Increases basicity of active site Tyr" evidence="11">
    <location>
        <position position="112"/>
    </location>
</feature>
<evidence type="ECO:0000256" key="2">
    <source>
        <dbReference type="ARBA" id="ARBA00022723"/>
    </source>
</evidence>